<sequence length="379" mass="43828">MFICALSNEVLLLIFDILYDQKSLVDCSRVCRSWYTLTTPLIWNQIEIEMVETMMTITVDCNDIKFSKFHEWKSLLKFTRDVDIKIYGDDPQEISNVDSILKCLLMEELKHVRILSEIPYISIYRTIEFFFGANNLISFNLFYLMESPRITLPTFSRSLQYLRIRHIYSASIPIYNFKSALANVVPRAIDFGYIRFDNSSDLCSLISDRGQHLQSIHLTQCRNCPINDLIDAISNSCPKLSSISITALDSSRTNRRTICQLIDKCTRLTKISFYDIGGIDDYFLRSCASKAYNLQELRISSDNLAITGDDVNDISAFINLQCLELEGVRQWSKTTTLLTRLSEQQNLQYHMYPSINPNTISCWTDMYSMQLSKYLGLIN</sequence>
<dbReference type="Proteomes" id="UP000268093">
    <property type="component" value="Unassembled WGS sequence"/>
</dbReference>
<organism evidence="2 3">
    <name type="scientific">Jimgerdemannia flammicorona</name>
    <dbReference type="NCBI Taxonomy" id="994334"/>
    <lineage>
        <taxon>Eukaryota</taxon>
        <taxon>Fungi</taxon>
        <taxon>Fungi incertae sedis</taxon>
        <taxon>Mucoromycota</taxon>
        <taxon>Mucoromycotina</taxon>
        <taxon>Endogonomycetes</taxon>
        <taxon>Endogonales</taxon>
        <taxon>Endogonaceae</taxon>
        <taxon>Jimgerdemannia</taxon>
    </lineage>
</organism>
<feature type="domain" description="F-box" evidence="1">
    <location>
        <begin position="8"/>
        <end position="46"/>
    </location>
</feature>
<reference evidence="2 3" key="1">
    <citation type="journal article" date="2018" name="New Phytol.">
        <title>Phylogenomics of Endogonaceae and evolution of mycorrhizas within Mucoromycota.</title>
        <authorList>
            <person name="Chang Y."/>
            <person name="Desiro A."/>
            <person name="Na H."/>
            <person name="Sandor L."/>
            <person name="Lipzen A."/>
            <person name="Clum A."/>
            <person name="Barry K."/>
            <person name="Grigoriev I.V."/>
            <person name="Martin F.M."/>
            <person name="Stajich J.E."/>
            <person name="Smith M.E."/>
            <person name="Bonito G."/>
            <person name="Spatafora J.W."/>
        </authorList>
    </citation>
    <scope>NUCLEOTIDE SEQUENCE [LARGE SCALE GENOMIC DNA]</scope>
    <source>
        <strain evidence="2 3">GMNB39</strain>
    </source>
</reference>
<dbReference type="OrthoDB" id="4192220at2759"/>
<dbReference type="InterPro" id="IPR036047">
    <property type="entry name" value="F-box-like_dom_sf"/>
</dbReference>
<proteinExistence type="predicted"/>
<evidence type="ECO:0000259" key="1">
    <source>
        <dbReference type="Pfam" id="PF12937"/>
    </source>
</evidence>
<dbReference type="AlphaFoldDB" id="A0A433ATX4"/>
<dbReference type="InterPro" id="IPR032675">
    <property type="entry name" value="LRR_dom_sf"/>
</dbReference>
<dbReference type="CDD" id="cd09917">
    <property type="entry name" value="F-box_SF"/>
    <property type="match status" value="1"/>
</dbReference>
<comment type="caution">
    <text evidence="2">The sequence shown here is derived from an EMBL/GenBank/DDBJ whole genome shotgun (WGS) entry which is preliminary data.</text>
</comment>
<name>A0A433ATX4_9FUNG</name>
<dbReference type="Gene3D" id="1.20.1280.50">
    <property type="match status" value="1"/>
</dbReference>
<dbReference type="InterPro" id="IPR001810">
    <property type="entry name" value="F-box_dom"/>
</dbReference>
<dbReference type="SUPFAM" id="SSF81383">
    <property type="entry name" value="F-box domain"/>
    <property type="match status" value="1"/>
</dbReference>
<dbReference type="EMBL" id="RBNI01017028">
    <property type="protein sequence ID" value="RUP06175.1"/>
    <property type="molecule type" value="Genomic_DNA"/>
</dbReference>
<evidence type="ECO:0000313" key="2">
    <source>
        <dbReference type="EMBL" id="RUP06175.1"/>
    </source>
</evidence>
<accession>A0A433ATX4</accession>
<protein>
    <recommendedName>
        <fullName evidence="1">F-box domain-containing protein</fullName>
    </recommendedName>
</protein>
<dbReference type="Pfam" id="PF12937">
    <property type="entry name" value="F-box-like"/>
    <property type="match status" value="1"/>
</dbReference>
<gene>
    <name evidence="2" type="ORF">BC936DRAFT_140433</name>
</gene>
<evidence type="ECO:0000313" key="3">
    <source>
        <dbReference type="Proteomes" id="UP000268093"/>
    </source>
</evidence>
<dbReference type="SUPFAM" id="SSF52047">
    <property type="entry name" value="RNI-like"/>
    <property type="match status" value="1"/>
</dbReference>
<keyword evidence="3" id="KW-1185">Reference proteome</keyword>
<dbReference type="Gene3D" id="3.80.10.10">
    <property type="entry name" value="Ribonuclease Inhibitor"/>
    <property type="match status" value="1"/>
</dbReference>